<feature type="transmembrane region" description="Helical" evidence="2">
    <location>
        <begin position="78"/>
        <end position="99"/>
    </location>
</feature>
<evidence type="ECO:0000313" key="4">
    <source>
        <dbReference type="Proteomes" id="UP000265515"/>
    </source>
</evidence>
<dbReference type="AlphaFoldDB" id="A0A388L501"/>
<feature type="transmembrane region" description="Helical" evidence="2">
    <location>
        <begin position="12"/>
        <end position="35"/>
    </location>
</feature>
<feature type="transmembrane region" description="Helical" evidence="2">
    <location>
        <begin position="42"/>
        <end position="72"/>
    </location>
</feature>
<keyword evidence="2" id="KW-0472">Membrane</keyword>
<protein>
    <submittedName>
        <fullName evidence="3">Uncharacterized protein</fullName>
    </submittedName>
</protein>
<keyword evidence="2" id="KW-0812">Transmembrane</keyword>
<evidence type="ECO:0000313" key="3">
    <source>
        <dbReference type="EMBL" id="GBG77381.1"/>
    </source>
</evidence>
<keyword evidence="2" id="KW-1133">Transmembrane helix</keyword>
<evidence type="ECO:0000256" key="1">
    <source>
        <dbReference type="SAM" id="MobiDB-lite"/>
    </source>
</evidence>
<accession>A0A388L501</accession>
<dbReference type="Proteomes" id="UP000265515">
    <property type="component" value="Unassembled WGS sequence"/>
</dbReference>
<comment type="caution">
    <text evidence="3">The sequence shown here is derived from an EMBL/GenBank/DDBJ whole genome shotgun (WGS) entry which is preliminary data.</text>
</comment>
<name>A0A388L501_CHABU</name>
<organism evidence="3 4">
    <name type="scientific">Chara braunii</name>
    <name type="common">Braun's stonewort</name>
    <dbReference type="NCBI Taxonomy" id="69332"/>
    <lineage>
        <taxon>Eukaryota</taxon>
        <taxon>Viridiplantae</taxon>
        <taxon>Streptophyta</taxon>
        <taxon>Charophyceae</taxon>
        <taxon>Charales</taxon>
        <taxon>Characeae</taxon>
        <taxon>Chara</taxon>
    </lineage>
</organism>
<gene>
    <name evidence="3" type="ORF">CBR_g23712</name>
</gene>
<keyword evidence="4" id="KW-1185">Reference proteome</keyword>
<feature type="compositionally biased region" description="Low complexity" evidence="1">
    <location>
        <begin position="128"/>
        <end position="149"/>
    </location>
</feature>
<dbReference type="EMBL" id="BFEA01000266">
    <property type="protein sequence ID" value="GBG77381.1"/>
    <property type="molecule type" value="Genomic_DNA"/>
</dbReference>
<proteinExistence type="predicted"/>
<feature type="region of interest" description="Disordered" evidence="1">
    <location>
        <begin position="126"/>
        <end position="149"/>
    </location>
</feature>
<evidence type="ECO:0000256" key="2">
    <source>
        <dbReference type="SAM" id="Phobius"/>
    </source>
</evidence>
<sequence length="149" mass="15340">MLLSVAVVVDVATVDVVIIAAADAVTAADVAAIVGDDGAATFVVLVVIAADIADIGIVVVVDVTIVTFVAVYSSFVSFPPAVVIHLQSATFSLISPISCRSSSRLRRLRPFVESAFQAPILSSTPVQSMYSSSRGSGSSSSSHMISYMS</sequence>
<reference evidence="3 4" key="1">
    <citation type="journal article" date="2018" name="Cell">
        <title>The Chara Genome: Secondary Complexity and Implications for Plant Terrestrialization.</title>
        <authorList>
            <person name="Nishiyama T."/>
            <person name="Sakayama H."/>
            <person name="Vries J.D."/>
            <person name="Buschmann H."/>
            <person name="Saint-Marcoux D."/>
            <person name="Ullrich K.K."/>
            <person name="Haas F.B."/>
            <person name="Vanderstraeten L."/>
            <person name="Becker D."/>
            <person name="Lang D."/>
            <person name="Vosolsobe S."/>
            <person name="Rombauts S."/>
            <person name="Wilhelmsson P.K.I."/>
            <person name="Janitza P."/>
            <person name="Kern R."/>
            <person name="Heyl A."/>
            <person name="Rumpler F."/>
            <person name="Villalobos L.I.A.C."/>
            <person name="Clay J.M."/>
            <person name="Skokan R."/>
            <person name="Toyoda A."/>
            <person name="Suzuki Y."/>
            <person name="Kagoshima H."/>
            <person name="Schijlen E."/>
            <person name="Tajeshwar N."/>
            <person name="Catarino B."/>
            <person name="Hetherington A.J."/>
            <person name="Saltykova A."/>
            <person name="Bonnot C."/>
            <person name="Breuninger H."/>
            <person name="Symeonidi A."/>
            <person name="Radhakrishnan G.V."/>
            <person name="Van Nieuwerburgh F."/>
            <person name="Deforce D."/>
            <person name="Chang C."/>
            <person name="Karol K.G."/>
            <person name="Hedrich R."/>
            <person name="Ulvskov P."/>
            <person name="Glockner G."/>
            <person name="Delwiche C.F."/>
            <person name="Petrasek J."/>
            <person name="Van de Peer Y."/>
            <person name="Friml J."/>
            <person name="Beilby M."/>
            <person name="Dolan L."/>
            <person name="Kohara Y."/>
            <person name="Sugano S."/>
            <person name="Fujiyama A."/>
            <person name="Delaux P.-M."/>
            <person name="Quint M."/>
            <person name="TheiBen G."/>
            <person name="Hagemann M."/>
            <person name="Harholt J."/>
            <person name="Dunand C."/>
            <person name="Zachgo S."/>
            <person name="Langdale J."/>
            <person name="Maumus F."/>
            <person name="Straeten D.V.D."/>
            <person name="Gould S.B."/>
            <person name="Rensing S.A."/>
        </authorList>
    </citation>
    <scope>NUCLEOTIDE SEQUENCE [LARGE SCALE GENOMIC DNA]</scope>
    <source>
        <strain evidence="3 4">S276</strain>
    </source>
</reference>
<dbReference type="Gramene" id="GBG77381">
    <property type="protein sequence ID" value="GBG77381"/>
    <property type="gene ID" value="CBR_g23712"/>
</dbReference>